<evidence type="ECO:0000313" key="1">
    <source>
        <dbReference type="EMBL" id="KZP08590.1"/>
    </source>
</evidence>
<dbReference type="OrthoDB" id="3257778at2759"/>
<gene>
    <name evidence="1" type="ORF">FIBSPDRAFT_874411</name>
</gene>
<keyword evidence="2" id="KW-1185">Reference proteome</keyword>
<dbReference type="Proteomes" id="UP000076532">
    <property type="component" value="Unassembled WGS sequence"/>
</dbReference>
<sequence length="99" mass="10953">MAIIFGTRIVSPFGLLGMITHNRFKRLIHEQYPRMQEDIEHGGMAAYISDVAIDTALVEAPYAKGYTGSAESSFIRDEAEDGDAIDLRHVQMGSSTSYL</sequence>
<accession>A0A165XIZ7</accession>
<proteinExistence type="predicted"/>
<dbReference type="EMBL" id="KV417718">
    <property type="protein sequence ID" value="KZP08590.1"/>
    <property type="molecule type" value="Genomic_DNA"/>
</dbReference>
<dbReference type="AlphaFoldDB" id="A0A165XIZ7"/>
<evidence type="ECO:0000313" key="2">
    <source>
        <dbReference type="Proteomes" id="UP000076532"/>
    </source>
</evidence>
<name>A0A165XIZ7_9AGAM</name>
<reference evidence="1 2" key="1">
    <citation type="journal article" date="2016" name="Mol. Biol. Evol.">
        <title>Comparative Genomics of Early-Diverging Mushroom-Forming Fungi Provides Insights into the Origins of Lignocellulose Decay Capabilities.</title>
        <authorList>
            <person name="Nagy L.G."/>
            <person name="Riley R."/>
            <person name="Tritt A."/>
            <person name="Adam C."/>
            <person name="Daum C."/>
            <person name="Floudas D."/>
            <person name="Sun H."/>
            <person name="Yadav J.S."/>
            <person name="Pangilinan J."/>
            <person name="Larsson K.H."/>
            <person name="Matsuura K."/>
            <person name="Barry K."/>
            <person name="Labutti K."/>
            <person name="Kuo R."/>
            <person name="Ohm R.A."/>
            <person name="Bhattacharya S.S."/>
            <person name="Shirouzu T."/>
            <person name="Yoshinaga Y."/>
            <person name="Martin F.M."/>
            <person name="Grigoriev I.V."/>
            <person name="Hibbett D.S."/>
        </authorList>
    </citation>
    <scope>NUCLEOTIDE SEQUENCE [LARGE SCALE GENOMIC DNA]</scope>
    <source>
        <strain evidence="1 2">CBS 109695</strain>
    </source>
</reference>
<protein>
    <submittedName>
        <fullName evidence="1">Uncharacterized protein</fullName>
    </submittedName>
</protein>
<organism evidence="1 2">
    <name type="scientific">Athelia psychrophila</name>
    <dbReference type="NCBI Taxonomy" id="1759441"/>
    <lineage>
        <taxon>Eukaryota</taxon>
        <taxon>Fungi</taxon>
        <taxon>Dikarya</taxon>
        <taxon>Basidiomycota</taxon>
        <taxon>Agaricomycotina</taxon>
        <taxon>Agaricomycetes</taxon>
        <taxon>Agaricomycetidae</taxon>
        <taxon>Atheliales</taxon>
        <taxon>Atheliaceae</taxon>
        <taxon>Athelia</taxon>
    </lineage>
</organism>